<gene>
    <name evidence="1" type="ORF">UFOVP1290_139</name>
</gene>
<accession>A0A6J5RHY3</accession>
<proteinExistence type="predicted"/>
<dbReference type="EMBL" id="LR797252">
    <property type="protein sequence ID" value="CAB4196619.1"/>
    <property type="molecule type" value="Genomic_DNA"/>
</dbReference>
<evidence type="ECO:0000313" key="1">
    <source>
        <dbReference type="EMBL" id="CAB4196619.1"/>
    </source>
</evidence>
<name>A0A6J5RHY3_9CAUD</name>
<organism evidence="1">
    <name type="scientific">uncultured Caudovirales phage</name>
    <dbReference type="NCBI Taxonomy" id="2100421"/>
    <lineage>
        <taxon>Viruses</taxon>
        <taxon>Duplodnaviria</taxon>
        <taxon>Heunggongvirae</taxon>
        <taxon>Uroviricota</taxon>
        <taxon>Caudoviricetes</taxon>
        <taxon>Peduoviridae</taxon>
        <taxon>Maltschvirus</taxon>
        <taxon>Maltschvirus maltsch</taxon>
    </lineage>
</organism>
<sequence>MNCIFCNSELIFLKDDLMIYYTCPSCTNIEYTFFNNEIDCIILESNFNNFTFKVYLMYNNNRIFIDKYSKNTYIGSIKTNLTRLNCNITPQNITKKLKTILTFL</sequence>
<protein>
    <submittedName>
        <fullName evidence="1">Uncharacterized protein</fullName>
    </submittedName>
</protein>
<reference evidence="1" key="1">
    <citation type="submission" date="2020-05" db="EMBL/GenBank/DDBJ databases">
        <authorList>
            <person name="Chiriac C."/>
            <person name="Salcher M."/>
            <person name="Ghai R."/>
            <person name="Kavagutti S V."/>
        </authorList>
    </citation>
    <scope>NUCLEOTIDE SEQUENCE</scope>
</reference>